<gene>
    <name evidence="4" type="ORF">L6654_30940</name>
</gene>
<dbReference type="RefSeq" id="WP_237891574.1">
    <property type="nucleotide sequence ID" value="NZ_JAKLTY010000025.1"/>
</dbReference>
<dbReference type="InterPro" id="IPR050595">
    <property type="entry name" value="Bact_response_regulator"/>
</dbReference>
<evidence type="ECO:0000256" key="1">
    <source>
        <dbReference type="ARBA" id="ARBA00022553"/>
    </source>
</evidence>
<evidence type="ECO:0000313" key="4">
    <source>
        <dbReference type="EMBL" id="MCG2631056.1"/>
    </source>
</evidence>
<dbReference type="InterPro" id="IPR011006">
    <property type="entry name" value="CheY-like_superfamily"/>
</dbReference>
<accession>A0A9X1REH1</accession>
<dbReference type="Proteomes" id="UP001139054">
    <property type="component" value="Unassembled WGS sequence"/>
</dbReference>
<keyword evidence="1 2" id="KW-0597">Phosphoprotein</keyword>
<name>A0A9X1REH1_9BRAD</name>
<feature type="modified residue" description="4-aspartylphosphate" evidence="2">
    <location>
        <position position="57"/>
    </location>
</feature>
<dbReference type="PANTHER" id="PTHR44591">
    <property type="entry name" value="STRESS RESPONSE REGULATOR PROTEIN 1"/>
    <property type="match status" value="1"/>
</dbReference>
<evidence type="ECO:0000256" key="2">
    <source>
        <dbReference type="PROSITE-ProRule" id="PRU00169"/>
    </source>
</evidence>
<evidence type="ECO:0000259" key="3">
    <source>
        <dbReference type="PROSITE" id="PS50110"/>
    </source>
</evidence>
<protein>
    <submittedName>
        <fullName evidence="4">Response regulator</fullName>
    </submittedName>
</protein>
<dbReference type="CDD" id="cd00156">
    <property type="entry name" value="REC"/>
    <property type="match status" value="1"/>
</dbReference>
<feature type="domain" description="Response regulatory" evidence="3">
    <location>
        <begin position="6"/>
        <end position="121"/>
    </location>
</feature>
<dbReference type="SMART" id="SM00448">
    <property type="entry name" value="REC"/>
    <property type="match status" value="1"/>
</dbReference>
<reference evidence="4" key="1">
    <citation type="submission" date="2022-01" db="EMBL/GenBank/DDBJ databases">
        <title>Genome sequnece data of strain Bradyrhizobium sp. nov.</title>
        <authorList>
            <person name="Zhang J."/>
        </authorList>
    </citation>
    <scope>NUCLEOTIDE SEQUENCE</scope>
    <source>
        <strain evidence="4">WYCCWR 13023</strain>
    </source>
</reference>
<proteinExistence type="predicted"/>
<sequence>MEQMPIVLVVEDDELLQGVVKDALSEGGFDFMTCASGEDAVTVLHSGVTTYKALVTDINLKGRMSGWEVARHARQTDPDLAVIYMTGAAADDWPAEGVPGSILLQKPFAPAQLVTAVSQLLNKGSPSSS</sequence>
<dbReference type="PROSITE" id="PS50110">
    <property type="entry name" value="RESPONSE_REGULATORY"/>
    <property type="match status" value="1"/>
</dbReference>
<evidence type="ECO:0000313" key="5">
    <source>
        <dbReference type="Proteomes" id="UP001139054"/>
    </source>
</evidence>
<dbReference type="AlphaFoldDB" id="A0A9X1REH1"/>
<dbReference type="PANTHER" id="PTHR44591:SF21">
    <property type="entry name" value="TWO-COMPONENT RESPONSE REGULATOR"/>
    <property type="match status" value="1"/>
</dbReference>
<comment type="caution">
    <text evidence="4">The sequence shown here is derived from an EMBL/GenBank/DDBJ whole genome shotgun (WGS) entry which is preliminary data.</text>
</comment>
<dbReference type="SUPFAM" id="SSF52172">
    <property type="entry name" value="CheY-like"/>
    <property type="match status" value="1"/>
</dbReference>
<organism evidence="4 5">
    <name type="scientific">Bradyrhizobium zhengyangense</name>
    <dbReference type="NCBI Taxonomy" id="2911009"/>
    <lineage>
        <taxon>Bacteria</taxon>
        <taxon>Pseudomonadati</taxon>
        <taxon>Pseudomonadota</taxon>
        <taxon>Alphaproteobacteria</taxon>
        <taxon>Hyphomicrobiales</taxon>
        <taxon>Nitrobacteraceae</taxon>
        <taxon>Bradyrhizobium</taxon>
    </lineage>
</organism>
<dbReference type="EMBL" id="JAKLTY010000025">
    <property type="protein sequence ID" value="MCG2631056.1"/>
    <property type="molecule type" value="Genomic_DNA"/>
</dbReference>
<dbReference type="Gene3D" id="3.40.50.2300">
    <property type="match status" value="1"/>
</dbReference>
<dbReference type="InterPro" id="IPR001789">
    <property type="entry name" value="Sig_transdc_resp-reg_receiver"/>
</dbReference>
<dbReference type="Pfam" id="PF00072">
    <property type="entry name" value="Response_reg"/>
    <property type="match status" value="1"/>
</dbReference>
<dbReference type="GO" id="GO:0000160">
    <property type="term" value="P:phosphorelay signal transduction system"/>
    <property type="evidence" value="ECO:0007669"/>
    <property type="project" value="InterPro"/>
</dbReference>